<comment type="caution">
    <text evidence="1">The sequence shown here is derived from an EMBL/GenBank/DDBJ whole genome shotgun (WGS) entry which is preliminary data.</text>
</comment>
<organism evidence="1 2">
    <name type="scientific">Hyalomma asiaticum</name>
    <name type="common">Tick</name>
    <dbReference type="NCBI Taxonomy" id="266040"/>
    <lineage>
        <taxon>Eukaryota</taxon>
        <taxon>Metazoa</taxon>
        <taxon>Ecdysozoa</taxon>
        <taxon>Arthropoda</taxon>
        <taxon>Chelicerata</taxon>
        <taxon>Arachnida</taxon>
        <taxon>Acari</taxon>
        <taxon>Parasitiformes</taxon>
        <taxon>Ixodida</taxon>
        <taxon>Ixodoidea</taxon>
        <taxon>Ixodidae</taxon>
        <taxon>Hyalomminae</taxon>
        <taxon>Hyalomma</taxon>
    </lineage>
</organism>
<evidence type="ECO:0000313" key="1">
    <source>
        <dbReference type="EMBL" id="KAH6923097.1"/>
    </source>
</evidence>
<accession>A0ACB7RMP3</accession>
<dbReference type="EMBL" id="CM023489">
    <property type="protein sequence ID" value="KAH6923097.1"/>
    <property type="molecule type" value="Genomic_DNA"/>
</dbReference>
<name>A0ACB7RMP3_HYAAI</name>
<evidence type="ECO:0000313" key="2">
    <source>
        <dbReference type="Proteomes" id="UP000821845"/>
    </source>
</evidence>
<protein>
    <submittedName>
        <fullName evidence="1">Uncharacterized protein</fullName>
    </submittedName>
</protein>
<keyword evidence="2" id="KW-1185">Reference proteome</keyword>
<proteinExistence type="predicted"/>
<gene>
    <name evidence="1" type="ORF">HPB50_021533</name>
</gene>
<dbReference type="Proteomes" id="UP000821845">
    <property type="component" value="Chromosome 9"/>
</dbReference>
<reference evidence="1" key="1">
    <citation type="submission" date="2020-05" db="EMBL/GenBank/DDBJ databases">
        <title>Large-scale comparative analyses of tick genomes elucidate their genetic diversity and vector capacities.</title>
        <authorList>
            <person name="Jia N."/>
            <person name="Wang J."/>
            <person name="Shi W."/>
            <person name="Du L."/>
            <person name="Sun Y."/>
            <person name="Zhan W."/>
            <person name="Jiang J."/>
            <person name="Wang Q."/>
            <person name="Zhang B."/>
            <person name="Ji P."/>
            <person name="Sakyi L.B."/>
            <person name="Cui X."/>
            <person name="Yuan T."/>
            <person name="Jiang B."/>
            <person name="Yang W."/>
            <person name="Lam T.T.-Y."/>
            <person name="Chang Q."/>
            <person name="Ding S."/>
            <person name="Wang X."/>
            <person name="Zhu J."/>
            <person name="Ruan X."/>
            <person name="Zhao L."/>
            <person name="Wei J."/>
            <person name="Que T."/>
            <person name="Du C."/>
            <person name="Cheng J."/>
            <person name="Dai P."/>
            <person name="Han X."/>
            <person name="Huang E."/>
            <person name="Gao Y."/>
            <person name="Liu J."/>
            <person name="Shao H."/>
            <person name="Ye R."/>
            <person name="Li L."/>
            <person name="Wei W."/>
            <person name="Wang X."/>
            <person name="Wang C."/>
            <person name="Yang T."/>
            <person name="Huo Q."/>
            <person name="Li W."/>
            <person name="Guo W."/>
            <person name="Chen H."/>
            <person name="Zhou L."/>
            <person name="Ni X."/>
            <person name="Tian J."/>
            <person name="Zhou Y."/>
            <person name="Sheng Y."/>
            <person name="Liu T."/>
            <person name="Pan Y."/>
            <person name="Xia L."/>
            <person name="Li J."/>
            <person name="Zhao F."/>
            <person name="Cao W."/>
        </authorList>
    </citation>
    <scope>NUCLEOTIDE SEQUENCE</scope>
    <source>
        <strain evidence="1">Hyas-2018</strain>
    </source>
</reference>
<sequence length="361" mass="40358">MSKPRPNPRYRQRWCFVPYCTTGYRHNGNRVSMFSAPRDPARLLEWEKRIRRADKKLTPAAAVCERHFEDSCIERTFKIVIGGVVNEIPRALPRLKPDAVPTIFEDYARCGTPKHGRRRKKLKSIREEGATYGAVKQRNGGREAVESCLDVDEDSDSEDDVPCPSETAASVESDDEERPCSRGSTTCDDSSEDGSAQQEPPKLPVDHVFADLQIPGKWARVPCPSEEGSLAYARCEMQDGDFSCLFIERMVVFGAASSHDGSVTATVYLRGRESFKENLATRCGAEEFINDIDAVTLCEGCGVKPMTTKYTSYRDMYFAEKCLIIAGPQGESCVRCKHARKLTEKQMCKAKRKATSQRPGA</sequence>